<dbReference type="Gene3D" id="3.30.70.1430">
    <property type="entry name" value="Multidrug efflux transporter AcrB pore domain"/>
    <property type="match status" value="2"/>
</dbReference>
<dbReference type="Pfam" id="PF00873">
    <property type="entry name" value="ACR_tran"/>
    <property type="match status" value="1"/>
</dbReference>
<dbReference type="RefSeq" id="WP_146572002.1">
    <property type="nucleotide sequence ID" value="NZ_SJPH01000002.1"/>
</dbReference>
<feature type="transmembrane region" description="Helical" evidence="1">
    <location>
        <begin position="340"/>
        <end position="358"/>
    </location>
</feature>
<dbReference type="GO" id="GO:0005886">
    <property type="term" value="C:plasma membrane"/>
    <property type="evidence" value="ECO:0007669"/>
    <property type="project" value="TreeGrafter"/>
</dbReference>
<dbReference type="OrthoDB" id="9757876at2"/>
<keyword evidence="1" id="KW-0472">Membrane</keyword>
<feature type="transmembrane region" description="Helical" evidence="1">
    <location>
        <begin position="464"/>
        <end position="495"/>
    </location>
</feature>
<dbReference type="SUPFAM" id="SSF82693">
    <property type="entry name" value="Multidrug efflux transporter AcrB pore domain, PN1, PN2, PC1 and PC2 subdomains"/>
    <property type="match status" value="3"/>
</dbReference>
<evidence type="ECO:0000259" key="2">
    <source>
        <dbReference type="PROSITE" id="PS50156"/>
    </source>
</evidence>
<feature type="transmembrane region" description="Helical" evidence="1">
    <location>
        <begin position="923"/>
        <end position="945"/>
    </location>
</feature>
<feature type="transmembrane region" description="Helical" evidence="1">
    <location>
        <begin position="998"/>
        <end position="1021"/>
    </location>
</feature>
<gene>
    <name evidence="3" type="primary">cnrA</name>
    <name evidence="3" type="ORF">Pla111_10240</name>
</gene>
<dbReference type="AlphaFoldDB" id="A0A5C5W9S6"/>
<accession>A0A5C5W9S6</accession>
<feature type="transmembrane region" description="Helical" evidence="1">
    <location>
        <begin position="869"/>
        <end position="889"/>
    </location>
</feature>
<keyword evidence="4" id="KW-1185">Reference proteome</keyword>
<dbReference type="Gene3D" id="3.30.70.1440">
    <property type="entry name" value="Multidrug efflux transporter AcrB pore domain"/>
    <property type="match status" value="1"/>
</dbReference>
<feature type="transmembrane region" description="Helical" evidence="1">
    <location>
        <begin position="394"/>
        <end position="412"/>
    </location>
</feature>
<dbReference type="InterPro" id="IPR000731">
    <property type="entry name" value="SSD"/>
</dbReference>
<sequence>MSRLLYDNRRMLTLAIVLIVVAGLSSLYVLPRMEDPILTQRTGIVNTLYPGATPERVEALVTEPIEEELEAIPEIKELRSTSRSGVSTITIELRDDIYEVDAVWSRVRDKLDDARPLLPAEAATPDFDELEVTAYAMIVGLVWDLPREPNYAILRRLTEELEQRLRSVAGTREIDTFGDPPEEITIAIDRAQLASLGLTALDVARQVESSDAKTAAGQARTDQGTLLIEVDSELDTVQRIASTPIRYGADGANDAGRFVTLGAVADVHKGIIDPSPRLALVEGKPAIALGILVRGDQRVDTWAARAREVVAEYATELPPAVRLKPLFDQSGYVETRLETLLMNLLMGAAAVMLVIWLMMGWRSAAVVGTALPLTSLMVLAGMRWMEIPIHQMSVTGLIVALGLLIDNAIVIVDEVNDRLRDGESGGDAVAHAVRHLGVPLGGSTLTTALSFAPIALMPGPAGEFVGAIALSVIMAVAASFLLAMTITPSLAAIFAPSRPPRVRRWWTAGVSLPWLTAGYRRVLGALLRCPAIGVGLAVVPPLVGFYLAGGLTEQFFPPAERDQFQVQVDLPAGSSIGSTQRLVTKASAILAEHPRVISSDWFLGESAPSFYYNMMANRRGTPQYAQAMVTIDSSENYFEVLRELQSELDAGAPEARFLVKQLEQGPPFEAPIEVRLFGPNLDTLQELGGQVRKLLSATPGVVHTVSDLSETLPKVSLQVDEAEARLAGLDHLQIAQQLNASLEGAVGGSILEATENLPVRVRVGGEDRGNLGRIASTDLVGRTELGVSTQLPLAALAQVRLTPERSAIPRLNAKRMNEVKAYLAAGLLPAAVQGRFQELLADSDFQLPPGYRLVYGGEGDKRDQAVGNLLSNVVVLGVLMAATLVLSFGSFRMAGIIGIVAVLSIGLAIGSLAIAGYPFGFTAIIGTMGLVGVAINDSIVVLAAIREHPLARTGDPVAIQQVVVKSTRHVLATTLTTIAGFMPLILGGGGFWPPMAVTIAGGVGGATLLALVLVPCGYVLVMCRGGRQRVNLVDEAAEQNAQRPVPIAAEPLTVVS</sequence>
<dbReference type="PANTHER" id="PTHR32063">
    <property type="match status" value="1"/>
</dbReference>
<dbReference type="InterPro" id="IPR001036">
    <property type="entry name" value="Acrflvin-R"/>
</dbReference>
<keyword evidence="1" id="KW-1133">Transmembrane helix</keyword>
<dbReference type="Gene3D" id="3.30.70.1320">
    <property type="entry name" value="Multidrug efflux transporter AcrB pore domain like"/>
    <property type="match status" value="1"/>
</dbReference>
<comment type="caution">
    <text evidence="3">The sequence shown here is derived from an EMBL/GenBank/DDBJ whole genome shotgun (WGS) entry which is preliminary data.</text>
</comment>
<dbReference type="SUPFAM" id="SSF82714">
    <property type="entry name" value="Multidrug efflux transporter AcrB TolC docking domain, DN and DC subdomains"/>
    <property type="match status" value="2"/>
</dbReference>
<feature type="transmembrane region" description="Helical" evidence="1">
    <location>
        <begin position="12"/>
        <end position="31"/>
    </location>
</feature>
<evidence type="ECO:0000313" key="3">
    <source>
        <dbReference type="EMBL" id="TWT47410.1"/>
    </source>
</evidence>
<protein>
    <submittedName>
        <fullName evidence="3">Nickel and cobalt resistance protein CnrA</fullName>
    </submittedName>
</protein>
<dbReference type="Gene3D" id="1.20.1640.10">
    <property type="entry name" value="Multidrug efflux transporter AcrB transmembrane domain"/>
    <property type="match status" value="2"/>
</dbReference>
<evidence type="ECO:0000256" key="1">
    <source>
        <dbReference type="SAM" id="Phobius"/>
    </source>
</evidence>
<dbReference type="Gene3D" id="3.30.2090.10">
    <property type="entry name" value="Multidrug efflux transporter AcrB TolC docking domain, DN and DC subdomains"/>
    <property type="match status" value="2"/>
</dbReference>
<feature type="transmembrane region" description="Helical" evidence="1">
    <location>
        <begin position="525"/>
        <end position="548"/>
    </location>
</feature>
<proteinExistence type="predicted"/>
<organism evidence="3 4">
    <name type="scientific">Botrimarina hoheduenensis</name>
    <dbReference type="NCBI Taxonomy" id="2528000"/>
    <lineage>
        <taxon>Bacteria</taxon>
        <taxon>Pseudomonadati</taxon>
        <taxon>Planctomycetota</taxon>
        <taxon>Planctomycetia</taxon>
        <taxon>Pirellulales</taxon>
        <taxon>Lacipirellulaceae</taxon>
        <taxon>Botrimarina</taxon>
    </lineage>
</organism>
<evidence type="ECO:0000313" key="4">
    <source>
        <dbReference type="Proteomes" id="UP000318995"/>
    </source>
</evidence>
<feature type="transmembrane region" description="Helical" evidence="1">
    <location>
        <begin position="364"/>
        <end position="382"/>
    </location>
</feature>
<dbReference type="SUPFAM" id="SSF82866">
    <property type="entry name" value="Multidrug efflux transporter AcrB transmembrane domain"/>
    <property type="match status" value="2"/>
</dbReference>
<name>A0A5C5W9S6_9BACT</name>
<feature type="transmembrane region" description="Helical" evidence="1">
    <location>
        <begin position="896"/>
        <end position="917"/>
    </location>
</feature>
<dbReference type="PROSITE" id="PS50156">
    <property type="entry name" value="SSD"/>
    <property type="match status" value="1"/>
</dbReference>
<dbReference type="PRINTS" id="PR00702">
    <property type="entry name" value="ACRIFLAVINRP"/>
</dbReference>
<dbReference type="PANTHER" id="PTHR32063:SF18">
    <property type="entry name" value="CATION EFFLUX SYSTEM PROTEIN"/>
    <property type="match status" value="1"/>
</dbReference>
<dbReference type="GO" id="GO:0042910">
    <property type="term" value="F:xenobiotic transmembrane transporter activity"/>
    <property type="evidence" value="ECO:0007669"/>
    <property type="project" value="TreeGrafter"/>
</dbReference>
<reference evidence="3 4" key="1">
    <citation type="submission" date="2019-02" db="EMBL/GenBank/DDBJ databases">
        <title>Deep-cultivation of Planctomycetes and their phenomic and genomic characterization uncovers novel biology.</title>
        <authorList>
            <person name="Wiegand S."/>
            <person name="Jogler M."/>
            <person name="Boedeker C."/>
            <person name="Pinto D."/>
            <person name="Vollmers J."/>
            <person name="Rivas-Marin E."/>
            <person name="Kohn T."/>
            <person name="Peeters S.H."/>
            <person name="Heuer A."/>
            <person name="Rast P."/>
            <person name="Oberbeckmann S."/>
            <person name="Bunk B."/>
            <person name="Jeske O."/>
            <person name="Meyerdierks A."/>
            <person name="Storesund J.E."/>
            <person name="Kallscheuer N."/>
            <person name="Luecker S."/>
            <person name="Lage O.M."/>
            <person name="Pohl T."/>
            <person name="Merkel B.J."/>
            <person name="Hornburger P."/>
            <person name="Mueller R.-W."/>
            <person name="Bruemmer F."/>
            <person name="Labrenz M."/>
            <person name="Spormann A.M."/>
            <person name="Op Den Camp H."/>
            <person name="Overmann J."/>
            <person name="Amann R."/>
            <person name="Jetten M.S.M."/>
            <person name="Mascher T."/>
            <person name="Medema M.H."/>
            <person name="Devos D.P."/>
            <person name="Kaster A.-K."/>
            <person name="Ovreas L."/>
            <person name="Rohde M."/>
            <person name="Galperin M.Y."/>
            <person name="Jogler C."/>
        </authorList>
    </citation>
    <scope>NUCLEOTIDE SEQUENCE [LARGE SCALE GENOMIC DNA]</scope>
    <source>
        <strain evidence="3 4">Pla111</strain>
    </source>
</reference>
<dbReference type="EMBL" id="SJPH01000002">
    <property type="protein sequence ID" value="TWT47410.1"/>
    <property type="molecule type" value="Genomic_DNA"/>
</dbReference>
<feature type="domain" description="SSD" evidence="2">
    <location>
        <begin position="399"/>
        <end position="493"/>
    </location>
</feature>
<dbReference type="Proteomes" id="UP000318995">
    <property type="component" value="Unassembled WGS sequence"/>
</dbReference>
<dbReference type="InterPro" id="IPR027463">
    <property type="entry name" value="AcrB_DN_DC_subdom"/>
</dbReference>
<feature type="transmembrane region" description="Helical" evidence="1">
    <location>
        <begin position="970"/>
        <end position="992"/>
    </location>
</feature>
<keyword evidence="1" id="KW-0812">Transmembrane</keyword>